<evidence type="ECO:0000256" key="3">
    <source>
        <dbReference type="ARBA" id="ARBA00022692"/>
    </source>
</evidence>
<feature type="domain" description="ABC transporter" evidence="11">
    <location>
        <begin position="988"/>
        <end position="1236"/>
    </location>
</feature>
<keyword evidence="7 10" id="KW-1133">Transmembrane helix</keyword>
<evidence type="ECO:0000256" key="7">
    <source>
        <dbReference type="ARBA" id="ARBA00022989"/>
    </source>
</evidence>
<keyword evidence="2" id="KW-0813">Transport</keyword>
<dbReference type="InterPro" id="IPR011527">
    <property type="entry name" value="ABC1_TM_dom"/>
</dbReference>
<dbReference type="InterPro" id="IPR003593">
    <property type="entry name" value="AAA+_ATPase"/>
</dbReference>
<feature type="transmembrane region" description="Helical" evidence="10">
    <location>
        <begin position="658"/>
        <end position="685"/>
    </location>
</feature>
<feature type="domain" description="ABC transporter" evidence="11">
    <location>
        <begin position="350"/>
        <end position="596"/>
    </location>
</feature>
<keyword evidence="8 10" id="KW-0472">Membrane</keyword>
<keyword evidence="14" id="KW-1185">Reference proteome</keyword>
<reference evidence="13 14" key="1">
    <citation type="submission" date="2024-01" db="EMBL/GenBank/DDBJ databases">
        <title>Comparative genomics of Cryptococcus and Kwoniella reveals pathogenesis evolution and contrasting modes of karyotype evolution via chromosome fusion or intercentromeric recombination.</title>
        <authorList>
            <person name="Coelho M.A."/>
            <person name="David-Palma M."/>
            <person name="Shea T."/>
            <person name="Bowers K."/>
            <person name="McGinley-Smith S."/>
            <person name="Mohammad A.W."/>
            <person name="Gnirke A."/>
            <person name="Yurkov A.M."/>
            <person name="Nowrousian M."/>
            <person name="Sun S."/>
            <person name="Cuomo C.A."/>
            <person name="Heitman J."/>
        </authorList>
    </citation>
    <scope>NUCLEOTIDE SEQUENCE [LARGE SCALE GENOMIC DNA]</scope>
    <source>
        <strain evidence="13 14">CBS 6074</strain>
    </source>
</reference>
<accession>A0AAX4K5J6</accession>
<dbReference type="PANTHER" id="PTHR24223">
    <property type="entry name" value="ATP-BINDING CASSETTE SUB-FAMILY C"/>
    <property type="match status" value="1"/>
</dbReference>
<dbReference type="PROSITE" id="PS50929">
    <property type="entry name" value="ABC_TM1F"/>
    <property type="match status" value="2"/>
</dbReference>
<dbReference type="GO" id="GO:0005524">
    <property type="term" value="F:ATP binding"/>
    <property type="evidence" value="ECO:0007669"/>
    <property type="project" value="UniProtKB-KW"/>
</dbReference>
<dbReference type="Pfam" id="PF00005">
    <property type="entry name" value="ABC_tran"/>
    <property type="match status" value="2"/>
</dbReference>
<evidence type="ECO:0000256" key="5">
    <source>
        <dbReference type="ARBA" id="ARBA00022741"/>
    </source>
</evidence>
<dbReference type="InterPro" id="IPR050173">
    <property type="entry name" value="ABC_transporter_C-like"/>
</dbReference>
<dbReference type="AlphaFoldDB" id="A0AAX4K5J6"/>
<dbReference type="SMART" id="SM00382">
    <property type="entry name" value="AAA"/>
    <property type="match status" value="2"/>
</dbReference>
<organism evidence="13 14">
    <name type="scientific">Kwoniella dendrophila CBS 6074</name>
    <dbReference type="NCBI Taxonomy" id="1295534"/>
    <lineage>
        <taxon>Eukaryota</taxon>
        <taxon>Fungi</taxon>
        <taxon>Dikarya</taxon>
        <taxon>Basidiomycota</taxon>
        <taxon>Agaricomycotina</taxon>
        <taxon>Tremellomycetes</taxon>
        <taxon>Tremellales</taxon>
        <taxon>Cryptococcaceae</taxon>
        <taxon>Kwoniella</taxon>
    </lineage>
</organism>
<name>A0AAX4K5J6_9TREE</name>
<dbReference type="Gene3D" id="1.20.1560.10">
    <property type="entry name" value="ABC transporter type 1, transmembrane domain"/>
    <property type="match status" value="2"/>
</dbReference>
<evidence type="ECO:0000256" key="10">
    <source>
        <dbReference type="SAM" id="Phobius"/>
    </source>
</evidence>
<evidence type="ECO:0000256" key="2">
    <source>
        <dbReference type="ARBA" id="ARBA00022448"/>
    </source>
</evidence>
<keyword evidence="3 10" id="KW-0812">Transmembrane</keyword>
<feature type="transmembrane region" description="Helical" evidence="10">
    <location>
        <begin position="147"/>
        <end position="168"/>
    </location>
</feature>
<feature type="region of interest" description="Disordered" evidence="9">
    <location>
        <begin position="601"/>
        <end position="629"/>
    </location>
</feature>
<dbReference type="Pfam" id="PF00664">
    <property type="entry name" value="ABC_membrane"/>
    <property type="match status" value="2"/>
</dbReference>
<proteinExistence type="predicted"/>
<dbReference type="PANTHER" id="PTHR24223:SF415">
    <property type="entry name" value="FI20190P1"/>
    <property type="match status" value="1"/>
</dbReference>
<evidence type="ECO:0000256" key="8">
    <source>
        <dbReference type="ARBA" id="ARBA00023136"/>
    </source>
</evidence>
<evidence type="ECO:0000256" key="9">
    <source>
        <dbReference type="SAM" id="MobiDB-lite"/>
    </source>
</evidence>
<feature type="transmembrane region" description="Helical" evidence="10">
    <location>
        <begin position="922"/>
        <end position="943"/>
    </location>
</feature>
<dbReference type="GO" id="GO:0016020">
    <property type="term" value="C:membrane"/>
    <property type="evidence" value="ECO:0007669"/>
    <property type="project" value="UniProtKB-SubCell"/>
</dbReference>
<dbReference type="GO" id="GO:0140359">
    <property type="term" value="F:ABC-type transporter activity"/>
    <property type="evidence" value="ECO:0007669"/>
    <property type="project" value="InterPro"/>
</dbReference>
<feature type="transmembrane region" description="Helical" evidence="10">
    <location>
        <begin position="898"/>
        <end position="916"/>
    </location>
</feature>
<gene>
    <name evidence="13" type="ORF">L201_007890</name>
</gene>
<protein>
    <recommendedName>
        <fullName evidence="15">P-loop containing nucleoside triphosphate hydrolase protein</fullName>
    </recommendedName>
</protein>
<feature type="domain" description="ABC transmembrane type-1" evidence="12">
    <location>
        <begin position="1"/>
        <end position="287"/>
    </location>
</feature>
<evidence type="ECO:0000313" key="13">
    <source>
        <dbReference type="EMBL" id="WWC92927.1"/>
    </source>
</evidence>
<dbReference type="EMBL" id="CP144108">
    <property type="protein sequence ID" value="WWC92927.1"/>
    <property type="molecule type" value="Genomic_DNA"/>
</dbReference>
<keyword evidence="5" id="KW-0547">Nucleotide-binding</keyword>
<dbReference type="InterPro" id="IPR027417">
    <property type="entry name" value="P-loop_NTPase"/>
</dbReference>
<sequence length="1246" mass="138734">MRTGVPLIMKDFLNQISLAHDWHSAHKHNQDTDGPVPPMSIGYMIFIAITMWMVLSVASSILYHNNWRSKLGGKLVGSAVTTMISRKAMRLSNKSRVQMTDGKITTMVSVDTAFIDSAVDQSTEIICTPAQVIASVALLYWQLGYSAFVGLGVIFLAVPLKVVMFKYISKLRKSQNQVIDERVRLLSEALGNIKAIKLYAYEAYFSDKISDMRKEELKKFKSSNLTKSVLSAMMGFLPTLAAISTFITYASLGHKLDAAVIFSSLQYFNNIKNPIAALPDVLNTLSQVSVGISRVGSLLKAEEIRENLIIDKNAEYAVDVKGDFQFEDSNTDTESAGPPAGLVDNVWKGLRDLSFWRRRIKLDYTPVQQEYAQAEQGKPFSLVDIDLRIPRGSLVCVVGRVGAGKSALVYGLLNEMKQVKGHVRFGGSVGYVPQQAWLQSGTIRENITFYADNAEVNEERLQKAIDASGLRRDIDMWPSKELTEVGSKGITLSGGQRQRICIARAAYQDSDIVLLDDPLSAVDPHVAQHSMDHCMLGGPLADRTRIMVTHKLDILPYADTVVVMDISTDGIGKIVQTGTFSDLIAQEASFRSHFEQCRQALENEHSDVESTQNAINSTESSKNSDDKQGMQQITRLIVDEEKPEGDIAGKTYRKYVKFIGSFAIVICFSILLILAQVASVLNTVLLGYWSEDRLKSFVQGEYMRIYAGLGVCMATFTCGAIYAMFLAGIKASYNMFNQAWHGVIRSPTSWHDRTPTGRILNRLSKDVEILDDKIASTWYNVFSGALTIVGSIGLVLYTYPLAGVIFIPILYYDWITVRFYRRISRDINKLVSVLRSQIYTNLGEQLSGLAVIRAFKKENLFQRRLEGSINTHLSAIMISGFTQGFHVTFVNSWLGHRVGFVSILSVLVVSMCGIIWRETVSAAKLGVVLSYVMLSTSTLTRLVGSVTEAILLMNTVERVQNYTELPPEAASILPDDPPLSDWPNEGKIEFSNVSMKYRPELPLALKKLNFSIEKGEKIGIIGRTGSGKSSLIQALFRLVEITDRRYTVEDNGSGGKIMIDEIDISTLGLSTLRERISIIPQDPFLFSGTIRENIDPTGQYTDAKLNDSLNLIIRNSKVSLTLKQKLKLDYVVVNEGTNFSVGERQLITLLRALATESKILVLDEATSSVDLETDTLIQEIIQNEFPYTPILSIAHRISTIKNYDKILVLDQGELVEYDTPENLYNKPGSTFRRLCDKSNLVRKDVI</sequence>
<feature type="domain" description="ABC transmembrane type-1" evidence="12">
    <location>
        <begin position="670"/>
        <end position="951"/>
    </location>
</feature>
<evidence type="ECO:0000256" key="4">
    <source>
        <dbReference type="ARBA" id="ARBA00022737"/>
    </source>
</evidence>
<dbReference type="Proteomes" id="UP001355207">
    <property type="component" value="Chromosome 11"/>
</dbReference>
<evidence type="ECO:0000256" key="6">
    <source>
        <dbReference type="ARBA" id="ARBA00022840"/>
    </source>
</evidence>
<feature type="transmembrane region" description="Helical" evidence="10">
    <location>
        <begin position="41"/>
        <end position="63"/>
    </location>
</feature>
<dbReference type="PROSITE" id="PS50893">
    <property type="entry name" value="ABC_TRANSPORTER_2"/>
    <property type="match status" value="2"/>
</dbReference>
<dbReference type="SUPFAM" id="SSF90123">
    <property type="entry name" value="ABC transporter transmembrane region"/>
    <property type="match status" value="2"/>
</dbReference>
<evidence type="ECO:0008006" key="15">
    <source>
        <dbReference type="Google" id="ProtNLM"/>
    </source>
</evidence>
<evidence type="ECO:0000259" key="12">
    <source>
        <dbReference type="PROSITE" id="PS50929"/>
    </source>
</evidence>
<keyword evidence="6" id="KW-0067">ATP-binding</keyword>
<dbReference type="InterPro" id="IPR003439">
    <property type="entry name" value="ABC_transporter-like_ATP-bd"/>
</dbReference>
<dbReference type="RefSeq" id="XP_066079689.1">
    <property type="nucleotide sequence ID" value="XM_066223592.1"/>
</dbReference>
<feature type="transmembrane region" description="Helical" evidence="10">
    <location>
        <begin position="705"/>
        <end position="729"/>
    </location>
</feature>
<evidence type="ECO:0000259" key="11">
    <source>
        <dbReference type="PROSITE" id="PS50893"/>
    </source>
</evidence>
<dbReference type="FunFam" id="1.20.1560.10:FF:000013">
    <property type="entry name" value="ABC transporter C family member 2"/>
    <property type="match status" value="1"/>
</dbReference>
<dbReference type="GeneID" id="91098558"/>
<dbReference type="CDD" id="cd03250">
    <property type="entry name" value="ABCC_MRP_domain1"/>
    <property type="match status" value="1"/>
</dbReference>
<feature type="compositionally biased region" description="Polar residues" evidence="9">
    <location>
        <begin position="609"/>
        <end position="621"/>
    </location>
</feature>
<dbReference type="InterPro" id="IPR036640">
    <property type="entry name" value="ABC1_TM_sf"/>
</dbReference>
<dbReference type="SUPFAM" id="SSF52540">
    <property type="entry name" value="P-loop containing nucleoside triphosphate hydrolases"/>
    <property type="match status" value="2"/>
</dbReference>
<keyword evidence="4" id="KW-0677">Repeat</keyword>
<dbReference type="FunFam" id="3.40.50.300:FF:000997">
    <property type="entry name" value="Multidrug resistance-associated protein 1"/>
    <property type="match status" value="1"/>
</dbReference>
<dbReference type="FunFam" id="3.40.50.300:FF:000838">
    <property type="entry name" value="ABC multidrug transporter (Eurofung)"/>
    <property type="match status" value="1"/>
</dbReference>
<dbReference type="PROSITE" id="PS00211">
    <property type="entry name" value="ABC_TRANSPORTER_1"/>
    <property type="match status" value="2"/>
</dbReference>
<feature type="transmembrane region" description="Helical" evidence="10">
    <location>
        <begin position="788"/>
        <end position="812"/>
    </location>
</feature>
<dbReference type="CDD" id="cd03244">
    <property type="entry name" value="ABCC_MRP_domain2"/>
    <property type="match status" value="1"/>
</dbReference>
<dbReference type="Gene3D" id="3.40.50.300">
    <property type="entry name" value="P-loop containing nucleotide triphosphate hydrolases"/>
    <property type="match status" value="2"/>
</dbReference>
<dbReference type="InterPro" id="IPR017871">
    <property type="entry name" value="ABC_transporter-like_CS"/>
</dbReference>
<dbReference type="GO" id="GO:0016887">
    <property type="term" value="F:ATP hydrolysis activity"/>
    <property type="evidence" value="ECO:0007669"/>
    <property type="project" value="InterPro"/>
</dbReference>
<evidence type="ECO:0000313" key="14">
    <source>
        <dbReference type="Proteomes" id="UP001355207"/>
    </source>
</evidence>
<evidence type="ECO:0000256" key="1">
    <source>
        <dbReference type="ARBA" id="ARBA00004141"/>
    </source>
</evidence>
<comment type="subcellular location">
    <subcellularLocation>
        <location evidence="1">Membrane</location>
        <topology evidence="1">Multi-pass membrane protein</topology>
    </subcellularLocation>
</comment>
<dbReference type="CDD" id="cd18597">
    <property type="entry name" value="ABC_6TM_YOR1_D1_like"/>
    <property type="match status" value="1"/>
</dbReference>
<feature type="transmembrane region" description="Helical" evidence="10">
    <location>
        <begin position="229"/>
        <end position="252"/>
    </location>
</feature>